<evidence type="ECO:0000313" key="10">
    <source>
        <dbReference type="Proteomes" id="UP001139035"/>
    </source>
</evidence>
<dbReference type="InterPro" id="IPR008007">
    <property type="entry name" value="Peptidase_M42"/>
</dbReference>
<dbReference type="Proteomes" id="UP001139035">
    <property type="component" value="Unassembled WGS sequence"/>
</dbReference>
<dbReference type="InterPro" id="IPR051464">
    <property type="entry name" value="Peptidase_M42_aminopept"/>
</dbReference>
<keyword evidence="10" id="KW-1185">Reference proteome</keyword>
<dbReference type="SUPFAM" id="SSF53187">
    <property type="entry name" value="Zn-dependent exopeptidases"/>
    <property type="match status" value="1"/>
</dbReference>
<comment type="cofactor">
    <cofactor evidence="8">
        <name>a divalent metal cation</name>
        <dbReference type="ChEBI" id="CHEBI:60240"/>
    </cofactor>
    <text evidence="8">Binds 2 divalent metal cations per subunit.</text>
</comment>
<dbReference type="NCBIfam" id="TIGR03106">
    <property type="entry name" value="trio_M42_hydro"/>
    <property type="match status" value="1"/>
</dbReference>
<dbReference type="CDD" id="cd05657">
    <property type="entry name" value="M42_glucanase_like"/>
    <property type="match status" value="1"/>
</dbReference>
<gene>
    <name evidence="9" type="ORF">LZD57_12980</name>
</gene>
<sequence length="384" mass="42006">MPRLTIDTAYLTEQLKTLLKIPSPTGYTDTVVRHVAKELERLGLKVELTRRGAISALRQGSRRASARAVVSHLDTLGAQVKRIKENGRLELVPIGHWSARFAEGARCMIFSDAGTYRGTILPLKASGHTYNEEVDTLPVGWDYVELRVDALSRDAAEMARLGIEVGDTVAIDPQPEFLDNGYIVSRHLDNKAGVAVMLAAIKAMEDSGASTPVDTHWLFTIAEEVGVGAASILTPDIASMIAVDNGTSAPGQNSAEFGVTIGMADQTGPFDYHLTKKLVRICQDEDIRYQKDIFRYYRSDSASALEAGHDVRTALITFGVDASHGYERIHMHALRSLSELITAYLTSPVEIERDRNFHAGLKGFTRQPDVEAAQELASDTDPAE</sequence>
<evidence type="ECO:0000256" key="6">
    <source>
        <dbReference type="PIRNR" id="PIRNR001123"/>
    </source>
</evidence>
<dbReference type="GO" id="GO:0046872">
    <property type="term" value="F:metal ion binding"/>
    <property type="evidence" value="ECO:0007669"/>
    <property type="project" value="UniProtKB-UniRule"/>
</dbReference>
<dbReference type="SUPFAM" id="SSF101821">
    <property type="entry name" value="Aminopeptidase/glucanase lid domain"/>
    <property type="match status" value="1"/>
</dbReference>
<feature type="binding site" evidence="8">
    <location>
        <position position="224"/>
    </location>
    <ligand>
        <name>Zn(2+)</name>
        <dbReference type="ChEBI" id="CHEBI:29105"/>
        <label>2</label>
    </ligand>
</feature>
<keyword evidence="2" id="KW-0031">Aminopeptidase</keyword>
<name>A0A9X1P0M8_9HYPH</name>
<evidence type="ECO:0000256" key="5">
    <source>
        <dbReference type="ARBA" id="ARBA00022801"/>
    </source>
</evidence>
<evidence type="ECO:0000256" key="7">
    <source>
        <dbReference type="PIRSR" id="PIRSR001123-1"/>
    </source>
</evidence>
<evidence type="ECO:0000256" key="2">
    <source>
        <dbReference type="ARBA" id="ARBA00022438"/>
    </source>
</evidence>
<dbReference type="PANTHER" id="PTHR32481:SF7">
    <property type="entry name" value="AMINOPEPTIDASE YHFE-RELATED"/>
    <property type="match status" value="1"/>
</dbReference>
<reference evidence="9" key="1">
    <citation type="submission" date="2022-01" db="EMBL/GenBank/DDBJ databases">
        <title>Jiella avicenniae sp. nov., a novel endophytic bacterium isolated from bark of Avicennia marina.</title>
        <authorList>
            <person name="Tuo L."/>
        </authorList>
    </citation>
    <scope>NUCLEOTIDE SEQUENCE</scope>
    <source>
        <strain evidence="9">CBK1P-4</strain>
    </source>
</reference>
<feature type="active site" description="Proton acceptor" evidence="7">
    <location>
        <position position="223"/>
    </location>
</feature>
<feature type="binding site" evidence="8">
    <location>
        <position position="189"/>
    </location>
    <ligand>
        <name>Zn(2+)</name>
        <dbReference type="ChEBI" id="CHEBI:29105"/>
        <label>1</label>
    </ligand>
</feature>
<dbReference type="InterPro" id="IPR023367">
    <property type="entry name" value="Peptidase_M42_dom2"/>
</dbReference>
<feature type="binding site" evidence="8">
    <location>
        <position position="324"/>
    </location>
    <ligand>
        <name>Zn(2+)</name>
        <dbReference type="ChEBI" id="CHEBI:29105"/>
        <label>2</label>
    </ligand>
</feature>
<feature type="binding site" evidence="8">
    <location>
        <position position="189"/>
    </location>
    <ligand>
        <name>Zn(2+)</name>
        <dbReference type="ChEBI" id="CHEBI:29105"/>
        <label>2</label>
    </ligand>
</feature>
<feature type="binding site" evidence="8">
    <location>
        <position position="244"/>
    </location>
    <ligand>
        <name>Zn(2+)</name>
        <dbReference type="ChEBI" id="CHEBI:29105"/>
        <label>1</label>
    </ligand>
</feature>
<dbReference type="Gene3D" id="2.40.30.40">
    <property type="entry name" value="Peptidase M42, domain 2"/>
    <property type="match status" value="1"/>
</dbReference>
<comment type="caution">
    <text evidence="9">The sequence shown here is derived from an EMBL/GenBank/DDBJ whole genome shotgun (WGS) entry which is preliminary data.</text>
</comment>
<evidence type="ECO:0000256" key="1">
    <source>
        <dbReference type="ARBA" id="ARBA00006272"/>
    </source>
</evidence>
<dbReference type="EMBL" id="JAJUWU010000011">
    <property type="protein sequence ID" value="MCE7028907.1"/>
    <property type="molecule type" value="Genomic_DNA"/>
</dbReference>
<proteinExistence type="inferred from homology"/>
<evidence type="ECO:0000256" key="8">
    <source>
        <dbReference type="PIRSR" id="PIRSR001123-2"/>
    </source>
</evidence>
<dbReference type="RefSeq" id="WP_233719905.1">
    <property type="nucleotide sequence ID" value="NZ_JAJUWU010000011.1"/>
</dbReference>
<dbReference type="PIRSF" id="PIRSF001123">
    <property type="entry name" value="PepA_GA"/>
    <property type="match status" value="1"/>
</dbReference>
<comment type="similarity">
    <text evidence="1 6">Belongs to the peptidase M42 family.</text>
</comment>
<dbReference type="PANTHER" id="PTHR32481">
    <property type="entry name" value="AMINOPEPTIDASE"/>
    <property type="match status" value="1"/>
</dbReference>
<dbReference type="Gene3D" id="3.40.630.10">
    <property type="entry name" value="Zn peptidases"/>
    <property type="match status" value="1"/>
</dbReference>
<accession>A0A9X1P0M8</accession>
<dbReference type="GO" id="GO:0006508">
    <property type="term" value="P:proteolysis"/>
    <property type="evidence" value="ECO:0007669"/>
    <property type="project" value="UniProtKB-KW"/>
</dbReference>
<evidence type="ECO:0000256" key="4">
    <source>
        <dbReference type="ARBA" id="ARBA00022723"/>
    </source>
</evidence>
<dbReference type="GO" id="GO:0004177">
    <property type="term" value="F:aminopeptidase activity"/>
    <property type="evidence" value="ECO:0007669"/>
    <property type="project" value="UniProtKB-UniRule"/>
</dbReference>
<organism evidence="9 10">
    <name type="scientific">Jiella avicenniae</name>
    <dbReference type="NCBI Taxonomy" id="2907202"/>
    <lineage>
        <taxon>Bacteria</taxon>
        <taxon>Pseudomonadati</taxon>
        <taxon>Pseudomonadota</taxon>
        <taxon>Alphaproteobacteria</taxon>
        <taxon>Hyphomicrobiales</taxon>
        <taxon>Aurantimonadaceae</taxon>
        <taxon>Jiella</taxon>
    </lineage>
</organism>
<dbReference type="Pfam" id="PF05343">
    <property type="entry name" value="Peptidase_M42"/>
    <property type="match status" value="1"/>
</dbReference>
<dbReference type="AlphaFoldDB" id="A0A9X1P0M8"/>
<keyword evidence="3" id="KW-0645">Protease</keyword>
<evidence type="ECO:0000256" key="3">
    <source>
        <dbReference type="ARBA" id="ARBA00022670"/>
    </source>
</evidence>
<feature type="binding site" evidence="8">
    <location>
        <position position="72"/>
    </location>
    <ligand>
        <name>Zn(2+)</name>
        <dbReference type="ChEBI" id="CHEBI:29105"/>
        <label>1</label>
    </ligand>
</feature>
<dbReference type="InterPro" id="IPR017537">
    <property type="entry name" value="Peptidase_M42_hydrolase"/>
</dbReference>
<keyword evidence="4 8" id="KW-0479">Metal-binding</keyword>
<keyword evidence="5" id="KW-0378">Hydrolase</keyword>
<evidence type="ECO:0000313" key="9">
    <source>
        <dbReference type="EMBL" id="MCE7028907.1"/>
    </source>
</evidence>
<protein>
    <submittedName>
        <fullName evidence="9">Osmoprotectant NAGGN system M42 family peptidase</fullName>
    </submittedName>
</protein>